<dbReference type="Proteomes" id="UP000431401">
    <property type="component" value="Unassembled WGS sequence"/>
</dbReference>
<organism evidence="2 3">
    <name type="scientific">Nocardia aurantia</name>
    <dbReference type="NCBI Taxonomy" id="2585199"/>
    <lineage>
        <taxon>Bacteria</taxon>
        <taxon>Bacillati</taxon>
        <taxon>Actinomycetota</taxon>
        <taxon>Actinomycetes</taxon>
        <taxon>Mycobacteriales</taxon>
        <taxon>Nocardiaceae</taxon>
        <taxon>Nocardia</taxon>
    </lineage>
</organism>
<accession>A0A7K0DNK2</accession>
<proteinExistence type="predicted"/>
<protein>
    <submittedName>
        <fullName evidence="2">Uncharacterized protein</fullName>
    </submittedName>
</protein>
<sequence length="52" mass="5751">MAGVATDGTTTHDEERTLDYRQNDSEVRKTIVRTIAEGHRLVSHRSAVGDTP</sequence>
<feature type="compositionally biased region" description="Basic and acidic residues" evidence="1">
    <location>
        <begin position="10"/>
        <end position="24"/>
    </location>
</feature>
<evidence type="ECO:0000313" key="2">
    <source>
        <dbReference type="EMBL" id="MQY27320.1"/>
    </source>
</evidence>
<name>A0A7K0DNK2_9NOCA</name>
<evidence type="ECO:0000313" key="3">
    <source>
        <dbReference type="Proteomes" id="UP000431401"/>
    </source>
</evidence>
<keyword evidence="3" id="KW-1185">Reference proteome</keyword>
<dbReference type="AlphaFoldDB" id="A0A7K0DNK2"/>
<gene>
    <name evidence="2" type="ORF">NRB56_29030</name>
</gene>
<dbReference type="EMBL" id="WEGI01000006">
    <property type="protein sequence ID" value="MQY27320.1"/>
    <property type="molecule type" value="Genomic_DNA"/>
</dbReference>
<comment type="caution">
    <text evidence="2">The sequence shown here is derived from an EMBL/GenBank/DDBJ whole genome shotgun (WGS) entry which is preliminary data.</text>
</comment>
<feature type="region of interest" description="Disordered" evidence="1">
    <location>
        <begin position="1"/>
        <end position="24"/>
    </location>
</feature>
<reference evidence="2 3" key="1">
    <citation type="submission" date="2019-10" db="EMBL/GenBank/DDBJ databases">
        <title>Nocardia macrotermitis sp. nov. and Nocardia aurantia sp. nov., isolated from the gut of fungus growing-termite Macrotermes natalensis.</title>
        <authorList>
            <person name="Benndorf R."/>
            <person name="Schwitalla J."/>
            <person name="Martin K."/>
            <person name="De Beer W."/>
            <person name="Kaster A.-K."/>
            <person name="Vollmers J."/>
            <person name="Poulsen M."/>
            <person name="Beemelmanns C."/>
        </authorList>
    </citation>
    <scope>NUCLEOTIDE SEQUENCE [LARGE SCALE GENOMIC DNA]</scope>
    <source>
        <strain evidence="2 3">RB56</strain>
    </source>
</reference>
<evidence type="ECO:0000256" key="1">
    <source>
        <dbReference type="SAM" id="MobiDB-lite"/>
    </source>
</evidence>